<dbReference type="RefSeq" id="WP_084660982.1">
    <property type="nucleotide sequence ID" value="NZ_FWWY01000001.1"/>
</dbReference>
<dbReference type="OrthoDB" id="9916118at2"/>
<accession>A0A1W1WBS7</accession>
<evidence type="ECO:0000313" key="1">
    <source>
        <dbReference type="EMBL" id="SMC03632.1"/>
    </source>
</evidence>
<organism evidence="1 2">
    <name type="scientific">Sulfobacillus thermosulfidooxidans (strain DSM 9293 / VKM B-1269 / AT-1)</name>
    <dbReference type="NCBI Taxonomy" id="929705"/>
    <lineage>
        <taxon>Bacteria</taxon>
        <taxon>Bacillati</taxon>
        <taxon>Bacillota</taxon>
        <taxon>Clostridia</taxon>
        <taxon>Eubacteriales</taxon>
        <taxon>Clostridiales Family XVII. Incertae Sedis</taxon>
        <taxon>Sulfobacillus</taxon>
    </lineage>
</organism>
<name>A0A1W1WBS7_SULTA</name>
<keyword evidence="2" id="KW-1185">Reference proteome</keyword>
<dbReference type="Proteomes" id="UP000192660">
    <property type="component" value="Unassembled WGS sequence"/>
</dbReference>
<gene>
    <name evidence="1" type="ORF">SAMN00768000_1186</name>
</gene>
<dbReference type="AlphaFoldDB" id="A0A1W1WBS7"/>
<evidence type="ECO:0000313" key="2">
    <source>
        <dbReference type="Proteomes" id="UP000192660"/>
    </source>
</evidence>
<reference evidence="2" key="1">
    <citation type="submission" date="2017-04" db="EMBL/GenBank/DDBJ databases">
        <authorList>
            <person name="Varghese N."/>
            <person name="Submissions S."/>
        </authorList>
    </citation>
    <scope>NUCLEOTIDE SEQUENCE [LARGE SCALE GENOMIC DNA]</scope>
    <source>
        <strain evidence="2">DSM 9293</strain>
    </source>
</reference>
<protein>
    <submittedName>
        <fullName evidence="1">Uncharacterized protein</fullName>
    </submittedName>
</protein>
<dbReference type="EMBL" id="FWWY01000001">
    <property type="protein sequence ID" value="SMC03632.1"/>
    <property type="molecule type" value="Genomic_DNA"/>
</dbReference>
<proteinExistence type="predicted"/>
<sequence length="114" mass="12374">MFITHHPLKFKLLGSAVVIVSALSLLATSKPMVAGTKMPAKPVQVTTPLRVEPLQHEVPNSKPQMSLSEQLLFAREQALAKAGGGMITQVSGNAQQWIFTTQQGTKTRVVRVNK</sequence>
<dbReference type="STRING" id="28034.BFX07_04235"/>